<gene>
    <name evidence="5" type="ORF">J3Q64DRAFT_1813909</name>
</gene>
<reference evidence="5 6" key="1">
    <citation type="submission" date="2024-04" db="EMBL/GenBank/DDBJ databases">
        <title>Symmetric and asymmetric DNA N6-adenine methylation regulates different biological responses in Mucorales.</title>
        <authorList>
            <consortium name="Lawrence Berkeley National Laboratory"/>
            <person name="Lax C."/>
            <person name="Mondo S.J."/>
            <person name="Osorio-Concepcion M."/>
            <person name="Muszewska A."/>
            <person name="Corrochano-Luque M."/>
            <person name="Gutierrez G."/>
            <person name="Riley R."/>
            <person name="Lipzen A."/>
            <person name="Guo J."/>
            <person name="Hundley H."/>
            <person name="Amirebrahimi M."/>
            <person name="Ng V."/>
            <person name="Lorenzo-Gutierrez D."/>
            <person name="Binder U."/>
            <person name="Yang J."/>
            <person name="Song Y."/>
            <person name="Canovas D."/>
            <person name="Navarro E."/>
            <person name="Freitag M."/>
            <person name="Gabaldon T."/>
            <person name="Grigoriev I.V."/>
            <person name="Corrochano L.M."/>
            <person name="Nicolas F.E."/>
            <person name="Garre V."/>
        </authorList>
    </citation>
    <scope>NUCLEOTIDE SEQUENCE [LARGE SCALE GENOMIC DNA]</scope>
    <source>
        <strain evidence="5 6">L51</strain>
    </source>
</reference>
<feature type="region of interest" description="Disordered" evidence="3">
    <location>
        <begin position="1"/>
        <end position="54"/>
    </location>
</feature>
<dbReference type="Proteomes" id="UP001448207">
    <property type="component" value="Unassembled WGS sequence"/>
</dbReference>
<evidence type="ECO:0000256" key="1">
    <source>
        <dbReference type="ARBA" id="ARBA00022468"/>
    </source>
</evidence>
<dbReference type="InterPro" id="IPR039360">
    <property type="entry name" value="Ras_GTPase"/>
</dbReference>
<dbReference type="PANTHER" id="PTHR10194:SF142">
    <property type="entry name" value="NEUROFIBROMIN"/>
    <property type="match status" value="1"/>
</dbReference>
<comment type="caution">
    <text evidence="5">The sequence shown here is derived from an EMBL/GenBank/DDBJ whole genome shotgun (WGS) entry which is preliminary data.</text>
</comment>
<dbReference type="InterPro" id="IPR011993">
    <property type="entry name" value="PH-like_dom_sf"/>
</dbReference>
<dbReference type="SUPFAM" id="SSF48371">
    <property type="entry name" value="ARM repeat"/>
    <property type="match status" value="1"/>
</dbReference>
<dbReference type="Pfam" id="PF13716">
    <property type="entry name" value="CRAL_TRIO_2"/>
    <property type="match status" value="1"/>
</dbReference>
<keyword evidence="2" id="KW-0597">Phosphoprotein</keyword>
<dbReference type="PROSITE" id="PS00509">
    <property type="entry name" value="RAS_GTPASE_ACTIV_1"/>
    <property type="match status" value="1"/>
</dbReference>
<accession>A0ABR3B1S6</accession>
<feature type="compositionally biased region" description="Low complexity" evidence="3">
    <location>
        <begin position="21"/>
        <end position="34"/>
    </location>
</feature>
<dbReference type="InterPro" id="IPR023152">
    <property type="entry name" value="RasGAP_CS"/>
</dbReference>
<proteinExistence type="predicted"/>
<evidence type="ECO:0000259" key="4">
    <source>
        <dbReference type="PROSITE" id="PS50018"/>
    </source>
</evidence>
<dbReference type="InterPro" id="IPR001251">
    <property type="entry name" value="CRAL-TRIO_dom"/>
</dbReference>
<dbReference type="Pfam" id="PF00616">
    <property type="entry name" value="RasGAP"/>
    <property type="match status" value="1"/>
</dbReference>
<dbReference type="SMART" id="SM00323">
    <property type="entry name" value="RasGAP"/>
    <property type="match status" value="1"/>
</dbReference>
<dbReference type="PANTHER" id="PTHR10194">
    <property type="entry name" value="RAS GTPASE-ACTIVATING PROTEINS"/>
    <property type="match status" value="1"/>
</dbReference>
<dbReference type="Gene3D" id="3.40.525.10">
    <property type="entry name" value="CRAL-TRIO lipid binding domain"/>
    <property type="match status" value="1"/>
</dbReference>
<dbReference type="Gene3D" id="2.30.29.30">
    <property type="entry name" value="Pleckstrin-homology domain (PH domain)/Phosphotyrosine-binding domain (PTB)"/>
    <property type="match status" value="1"/>
</dbReference>
<keyword evidence="1" id="KW-0343">GTPase activation</keyword>
<evidence type="ECO:0000313" key="6">
    <source>
        <dbReference type="Proteomes" id="UP001448207"/>
    </source>
</evidence>
<organism evidence="5 6">
    <name type="scientific">Phycomyces blakesleeanus</name>
    <dbReference type="NCBI Taxonomy" id="4837"/>
    <lineage>
        <taxon>Eukaryota</taxon>
        <taxon>Fungi</taxon>
        <taxon>Fungi incertae sedis</taxon>
        <taxon>Mucoromycota</taxon>
        <taxon>Mucoromycotina</taxon>
        <taxon>Mucoromycetes</taxon>
        <taxon>Mucorales</taxon>
        <taxon>Phycomycetaceae</taxon>
        <taxon>Phycomyces</taxon>
    </lineage>
</organism>
<dbReference type="CDD" id="cd00170">
    <property type="entry name" value="SEC14"/>
    <property type="match status" value="1"/>
</dbReference>
<dbReference type="Pfam" id="PF21877">
    <property type="entry name" value="PH_NF1"/>
    <property type="match status" value="1"/>
</dbReference>
<evidence type="ECO:0000256" key="2">
    <source>
        <dbReference type="ARBA" id="ARBA00022553"/>
    </source>
</evidence>
<dbReference type="Gene3D" id="1.10.506.10">
    <property type="entry name" value="GTPase Activation - p120gap, domain 1"/>
    <property type="match status" value="2"/>
</dbReference>
<feature type="domain" description="Ras-GAP" evidence="4">
    <location>
        <begin position="1186"/>
        <end position="1382"/>
    </location>
</feature>
<dbReference type="EMBL" id="JBCLYO010000006">
    <property type="protein sequence ID" value="KAL0087717.1"/>
    <property type="molecule type" value="Genomic_DNA"/>
</dbReference>
<sequence>MRHHWTWFRQQPTKKPAESLSSVSRRTSSSSTTVFLKEAPKNQQSTKDSDEKGATEKVISLVDPPPLDEALVSFLMVLLGRFIYQAHVLEEANELYNYSSPDYFANELACFQTRIDCQSYELVMSIHSAAGKILHYVSASNWQTYYAKIKNAVHTLSIISDNTEASLTELRLLECCCLTRDRLSTVLTDLSPYFLNIENETKLLFAKLMRIAIWRWIESYPTEFSEMYESDNRLMNGSEILFDLCNSNTDSLRRKAIIWPLRSLLLILSPDVLIQAYLDGPSSQNRRAAFLKVLGKTLRTARSTEIAAMCYVDFCRAATYVSPTENSVLRHIATDVEDDLRECVWNIARFSVPQPSITNGGYTIDQQAFATDYLLARLRLDTKKTLCDIVPVCLEDGAPVVFKMALVKSCLAIVQEDPHLPWNPKIECMYPMLCGYLRKIFLPASGYEYGTISRMESVLGQLGPRRAQLDKNPRKDIKLKEKENTMILEDILRLYRADPLLVLMGKEEDPLESHAAVMAGMTQLLQHPEQNIRQLSGECLIKLHEQKHIDLWGPFETRMPNFWRISSQLGFLIARQILEKPKDDEGNLFLMNLKGKLCATRSIFIRNNAENANDGSSIKIRIQSAVAIEVALLLTMCSPKPELCSASTRCVGYLCAETNFITGSEYEINEYSTMLRNLDIYKEIVREDTAFIGRKAQQKRLRKYLRMLSTPTPGILAAWEEAWKRWKALTGPLSLSVTDTFSEDLNDSTIGKRGQGMGPGREKMKTSASRLASAYQNRTESKEDMRVEWENYAGFLSSLGGCCLIKSPFTDNFTLAGAKKSVEYVQDFRRVYSPTEPEIMVDRFVSEMVELLASDKATIRESVREILGIELAPELYSNLFKHLETYMSTFFNADEEALCDPSRTTFVDLVVVILKSILDRLVDPNDFLLSVNFSTLTRYCTSYIDQLPNNQTTLRVKIKVAHMIETLVLKKEQIVVRDEMRLRNKLLEVIVEWTSGFALQASDLKPSMALQDGPQNQKLQRDLDQACIRAIATLLHQLPLQTSEPVSESEAAQVKSRLFYKYLAFFLKLLNRCRVNEIEAANATNKIENTNEWVILKDNTILAMSNLLNANVETGLKYSLAMAYHEDIRTRTAFMQVLANILDEGAKFDSLADNLMTDRYEQMIDVLIDSDISVVMSLCSVCPPSDTASIMETILVCYESREKIMHLLKEVIKKEVASTEQEATLFRGTTVATQLLSIFAQNCCGAYIQSTLQSVMDEINMLPEHMQTWELDAQKLKPGEDIATNKENVVHATEILLNAICSSSNKAPRIFRKELSLIVDAVRVRFPEAKYSAVGGFVILRLFGPAIVAPENSMFSKLTTSRTGNVRKLLLQATRIIQNLANNVFFGAKETHMIVLNDFLTSNIYKVAGFLREISTVPSEETMAIQIPAVQLDHKTYHRVHRYISDNFERMGRDLSERKVKEISDTQKLLEWKRTLDKLSSLLAQLGRPPDISQQDLTTLSVNYSTANNNHYYCEFINRNRYRDVTTISSLNIFYQGGVSRSGRPVFYMILNKAKGENFDFELLTYYALCVMEPYIKKPFELLLDTTCLNTDCHMPAHWLNQLVQLIFSEINDTFSALYIFNPNTQFQRYVRKLPRVLANRLLKRTIFLFSTVELQEYIAPSELRLPKSTVDIDKEKCIAFSPVVRIANMVLSIPVTIKLGPEYLQITTVRKQEMLWGLNSVLNDIYHISEIDNVFPISSSKSTETGGGDFCIKTDHGQTSLIFATSKRNSILALLRFNKTRYDEITKPANIHENSINPTDVPGRLLNMALLNIGSSDPELRVSAYCLLCSLSEAFRFDVGNQLMHTRDLCIPANSTNFIVNISKILSHTESQLTLEFLAESFAGLYKSEKQMQLLCLEYMSPWLRNLAIFGRGGSSSNSRSLTKTKEILRLFIELTVSQPSLYKHIQAKVWKPLAEVDDMVNLILESFIQYSVESGVGSLRAESLADTFVTMAGTSVRAKVISRMRNTIQRTLVQPCKNLVDHPAWAEIAVLLRFLLMLSFNNVKTARPYLPEIFHIVSLLVATGPAFIRASVHELVINIIHTICTGSDLSEDNEKKLQFLLNDVCDTKCRLNFGLIKSHGNAFVISPEANTDASGPLNLTSLESVVRLLLDVLAIGASSTDVANMWRARWMSLVTSTTFQFNPAIQPRSFVVLGCLAQDEVDDDLIYQILIALKRALEEYDESDSYLVVSIMMCLGNIIHHLPANSRYVKSLFWIAIALVQMNRPAIFPAAIQLLQSVLQALDDSKLFVHRSLADVLMEAREPMSDIAREIDLQSGVNFDTHFSFAVAGILLKGLINCDPKANTLQCLTTFLEIDCKRSVEQNVVKSRTIGYLAVLLPFAVENGALRELLRLAGIDDIELDGIEFESSYVQIFDTLEIPDNTTGLLLVSLLVTMVNASDNESERLFLYEFLAEAAISIPEVFSLVYEALLPKMNQIVVSSQNFALIDTIKAILLTACSEPVFNTTTERRNQKTLLEEIEFPALADTNYVPTKPNALPTSMLISQLLAIIE</sequence>
<keyword evidence="6" id="KW-1185">Reference proteome</keyword>
<dbReference type="InterPro" id="IPR016024">
    <property type="entry name" value="ARM-type_fold"/>
</dbReference>
<evidence type="ECO:0000313" key="5">
    <source>
        <dbReference type="EMBL" id="KAL0087717.1"/>
    </source>
</evidence>
<name>A0ABR3B1S6_PHYBL</name>
<dbReference type="PROSITE" id="PS50018">
    <property type="entry name" value="RAS_GTPASE_ACTIV_2"/>
    <property type="match status" value="1"/>
</dbReference>
<dbReference type="SUPFAM" id="SSF48350">
    <property type="entry name" value="GTPase activation domain, GAP"/>
    <property type="match status" value="1"/>
</dbReference>
<protein>
    <recommendedName>
        <fullName evidence="4">Ras-GAP domain-containing protein</fullName>
    </recommendedName>
</protein>
<dbReference type="InterPro" id="IPR008936">
    <property type="entry name" value="Rho_GTPase_activation_prot"/>
</dbReference>
<dbReference type="InterPro" id="IPR001936">
    <property type="entry name" value="RasGAP_dom"/>
</dbReference>
<dbReference type="InterPro" id="IPR036865">
    <property type="entry name" value="CRAL-TRIO_dom_sf"/>
</dbReference>
<dbReference type="InterPro" id="IPR054071">
    <property type="entry name" value="PH_NF1"/>
</dbReference>
<evidence type="ECO:0000256" key="3">
    <source>
        <dbReference type="SAM" id="MobiDB-lite"/>
    </source>
</evidence>